<dbReference type="RefSeq" id="WP_105357006.1">
    <property type="nucleotide sequence ID" value="NZ_PUIB01000019.1"/>
</dbReference>
<dbReference type="GO" id="GO:0000271">
    <property type="term" value="P:polysaccharide biosynthetic process"/>
    <property type="evidence" value="ECO:0007669"/>
    <property type="project" value="TreeGrafter"/>
</dbReference>
<evidence type="ECO:0000313" key="7">
    <source>
        <dbReference type="Proteomes" id="UP000239388"/>
    </source>
</evidence>
<name>A0A2S8FI93_9BACT</name>
<organism evidence="6 7">
    <name type="scientific">Blastopirellula marina</name>
    <dbReference type="NCBI Taxonomy" id="124"/>
    <lineage>
        <taxon>Bacteria</taxon>
        <taxon>Pseudomonadati</taxon>
        <taxon>Planctomycetota</taxon>
        <taxon>Planctomycetia</taxon>
        <taxon>Pirellulales</taxon>
        <taxon>Pirellulaceae</taxon>
        <taxon>Blastopirellula</taxon>
    </lineage>
</organism>
<dbReference type="Proteomes" id="UP000239388">
    <property type="component" value="Unassembled WGS sequence"/>
</dbReference>
<dbReference type="Pfam" id="PF01041">
    <property type="entry name" value="DegT_DnrJ_EryC1"/>
    <property type="match status" value="1"/>
</dbReference>
<dbReference type="InterPro" id="IPR015422">
    <property type="entry name" value="PyrdxlP-dep_Trfase_small"/>
</dbReference>
<evidence type="ECO:0000256" key="1">
    <source>
        <dbReference type="ARBA" id="ARBA00022898"/>
    </source>
</evidence>
<comment type="caution">
    <text evidence="6">The sequence shown here is derived from an EMBL/GenBank/DDBJ whole genome shotgun (WGS) entry which is preliminary data.</text>
</comment>
<dbReference type="InterPro" id="IPR015424">
    <property type="entry name" value="PyrdxlP-dep_Trfase"/>
</dbReference>
<gene>
    <name evidence="6" type="ORF">C5Y98_20500</name>
</gene>
<dbReference type="EMBL" id="PUIB01000019">
    <property type="protein sequence ID" value="PQO31790.1"/>
    <property type="molecule type" value="Genomic_DNA"/>
</dbReference>
<accession>A0A2S8FI93</accession>
<dbReference type="Gene3D" id="3.40.640.10">
    <property type="entry name" value="Type I PLP-dependent aspartate aminotransferase-like (Major domain)"/>
    <property type="match status" value="1"/>
</dbReference>
<evidence type="ECO:0000313" key="6">
    <source>
        <dbReference type="EMBL" id="PQO31790.1"/>
    </source>
</evidence>
<feature type="active site" description="Proton acceptor" evidence="3">
    <location>
        <position position="199"/>
    </location>
</feature>
<dbReference type="CDD" id="cd00616">
    <property type="entry name" value="AHBA_syn"/>
    <property type="match status" value="1"/>
</dbReference>
<feature type="modified residue" description="N6-(pyridoxal phosphate)lysine" evidence="4">
    <location>
        <position position="199"/>
    </location>
</feature>
<dbReference type="OrthoDB" id="9810913at2"/>
<dbReference type="FunFam" id="3.40.640.10:FF:000089">
    <property type="entry name" value="Aminotransferase, DegT/DnrJ/EryC1/StrS family"/>
    <property type="match status" value="1"/>
</dbReference>
<dbReference type="GO" id="GO:0008483">
    <property type="term" value="F:transaminase activity"/>
    <property type="evidence" value="ECO:0007669"/>
    <property type="project" value="TreeGrafter"/>
</dbReference>
<dbReference type="GO" id="GO:0030170">
    <property type="term" value="F:pyridoxal phosphate binding"/>
    <property type="evidence" value="ECO:0007669"/>
    <property type="project" value="UniProtKB-ARBA"/>
</dbReference>
<evidence type="ECO:0000256" key="4">
    <source>
        <dbReference type="PIRSR" id="PIRSR000390-2"/>
    </source>
</evidence>
<sequence length="399" mass="43412">MTTANKGPATTGVSQVPLLDIGRGNAPLKEEFMAAFEAVLDSGRFLFGPDVFELEETCASASQTKFGIGCASGSDALLLAMMALEIGPGDEVLVPSFTFFATASCVWRLGAKPVFVDIEPGSYNIDPTRLQEQIKPNTKAIIPVHLFGQCANMTEINKIAQMHGIPVIEDAAQAILAEHNGQRAGSMSLAGCISFYPTKNLGGMGDGGMLVTSDETFANKLKLLRGHGMEPRYYHQVVGINSRLDTLQAAALNVKMKHMATWTAMRRQNALKYTQLFAHCGLDLVLGLPTEEPGNHHVWNQYTVRVPRGGRDQLRKHLADHKIGSEIYYPVPLHQQQCFASLKEELAPLPVTEKAAEEVLALPIFPELTDAEQRTVVSAIAHFYGIEANLDAPTQRKSA</sequence>
<dbReference type="Gene3D" id="3.90.1150.10">
    <property type="entry name" value="Aspartate Aminotransferase, domain 1"/>
    <property type="match status" value="1"/>
</dbReference>
<proteinExistence type="inferred from homology"/>
<dbReference type="InterPro" id="IPR015421">
    <property type="entry name" value="PyrdxlP-dep_Trfase_major"/>
</dbReference>
<dbReference type="AlphaFoldDB" id="A0A2S8FI93"/>
<reference evidence="6 7" key="1">
    <citation type="submission" date="2018-02" db="EMBL/GenBank/DDBJ databases">
        <title>Comparative genomes isolates from brazilian mangrove.</title>
        <authorList>
            <person name="Araujo J.E."/>
            <person name="Taketani R.G."/>
            <person name="Silva M.C.P."/>
            <person name="Loureco M.V."/>
            <person name="Andreote F.D."/>
        </authorList>
    </citation>
    <scope>NUCLEOTIDE SEQUENCE [LARGE SCALE GENOMIC DNA]</scope>
    <source>
        <strain evidence="6 7">NAP PRIS-MGV</strain>
    </source>
</reference>
<keyword evidence="1 4" id="KW-0663">Pyridoxal phosphate</keyword>
<evidence type="ECO:0000256" key="2">
    <source>
        <dbReference type="ARBA" id="ARBA00037999"/>
    </source>
</evidence>
<evidence type="ECO:0000256" key="5">
    <source>
        <dbReference type="RuleBase" id="RU004508"/>
    </source>
</evidence>
<comment type="similarity">
    <text evidence="2 5">Belongs to the DegT/DnrJ/EryC1 family.</text>
</comment>
<protein>
    <submittedName>
        <fullName evidence="6">Transcriptional regulator</fullName>
    </submittedName>
</protein>
<dbReference type="SUPFAM" id="SSF53383">
    <property type="entry name" value="PLP-dependent transferases"/>
    <property type="match status" value="1"/>
</dbReference>
<dbReference type="PANTHER" id="PTHR30244:SF36">
    <property type="entry name" value="3-OXO-GLUCOSE-6-PHOSPHATE:GLUTAMATE AMINOTRANSFERASE"/>
    <property type="match status" value="1"/>
</dbReference>
<dbReference type="PANTHER" id="PTHR30244">
    <property type="entry name" value="TRANSAMINASE"/>
    <property type="match status" value="1"/>
</dbReference>
<dbReference type="InterPro" id="IPR000653">
    <property type="entry name" value="DegT/StrS_aminotransferase"/>
</dbReference>
<dbReference type="PIRSF" id="PIRSF000390">
    <property type="entry name" value="PLP_StrS"/>
    <property type="match status" value="1"/>
</dbReference>
<evidence type="ECO:0000256" key="3">
    <source>
        <dbReference type="PIRSR" id="PIRSR000390-1"/>
    </source>
</evidence>